<dbReference type="RefSeq" id="WP_170111023.1">
    <property type="nucleotide sequence ID" value="NZ_PVUE01000007.1"/>
</dbReference>
<gene>
    <name evidence="1" type="ORF">CLV47_10737</name>
</gene>
<keyword evidence="2" id="KW-1185">Reference proteome</keyword>
<comment type="caution">
    <text evidence="1">The sequence shown here is derived from an EMBL/GenBank/DDBJ whole genome shotgun (WGS) entry which is preliminary data.</text>
</comment>
<dbReference type="AlphaFoldDB" id="A0A2T0ZZX6"/>
<evidence type="ECO:0000313" key="1">
    <source>
        <dbReference type="EMBL" id="PRZ41911.1"/>
    </source>
</evidence>
<dbReference type="EMBL" id="PVUE01000007">
    <property type="protein sequence ID" value="PRZ41911.1"/>
    <property type="molecule type" value="Genomic_DNA"/>
</dbReference>
<proteinExistence type="predicted"/>
<organism evidence="1 2">
    <name type="scientific">Antricoccus suffuscus</name>
    <dbReference type="NCBI Taxonomy" id="1629062"/>
    <lineage>
        <taxon>Bacteria</taxon>
        <taxon>Bacillati</taxon>
        <taxon>Actinomycetota</taxon>
        <taxon>Actinomycetes</taxon>
        <taxon>Geodermatophilales</taxon>
        <taxon>Antricoccaceae</taxon>
        <taxon>Antricoccus</taxon>
    </lineage>
</organism>
<dbReference type="Proteomes" id="UP000237752">
    <property type="component" value="Unassembled WGS sequence"/>
</dbReference>
<sequence>MIDATADADLNDEEFLLEVAEMEAIDYYRQLRSEAREFWTEVFGYPPPRRGLPA</sequence>
<evidence type="ECO:0000313" key="2">
    <source>
        <dbReference type="Proteomes" id="UP000237752"/>
    </source>
</evidence>
<accession>A0A2T0ZZX6</accession>
<protein>
    <submittedName>
        <fullName evidence="1">Uncharacterized protein</fullName>
    </submittedName>
</protein>
<name>A0A2T0ZZX6_9ACTN</name>
<reference evidence="1 2" key="1">
    <citation type="submission" date="2018-03" db="EMBL/GenBank/DDBJ databases">
        <title>Genomic Encyclopedia of Archaeal and Bacterial Type Strains, Phase II (KMG-II): from individual species to whole genera.</title>
        <authorList>
            <person name="Goeker M."/>
        </authorList>
    </citation>
    <scope>NUCLEOTIDE SEQUENCE [LARGE SCALE GENOMIC DNA]</scope>
    <source>
        <strain evidence="1 2">DSM 100065</strain>
    </source>
</reference>